<keyword evidence="11" id="KW-1185">Reference proteome</keyword>
<feature type="region of interest" description="Disordered" evidence="8">
    <location>
        <begin position="602"/>
        <end position="657"/>
    </location>
</feature>
<feature type="region of interest" description="Disordered" evidence="8">
    <location>
        <begin position="138"/>
        <end position="226"/>
    </location>
</feature>
<accession>A0AAW0G1T2</accession>
<dbReference type="SMART" id="SM00412">
    <property type="entry name" value="Cu_FIST"/>
    <property type="match status" value="1"/>
</dbReference>
<evidence type="ECO:0000259" key="9">
    <source>
        <dbReference type="PROSITE" id="PS50073"/>
    </source>
</evidence>
<dbReference type="GO" id="GO:0005507">
    <property type="term" value="F:copper ion binding"/>
    <property type="evidence" value="ECO:0007669"/>
    <property type="project" value="InterPro"/>
</dbReference>
<dbReference type="InterPro" id="IPR036395">
    <property type="entry name" value="Cu_fist_DNA-bd_dom_sf"/>
</dbReference>
<evidence type="ECO:0000313" key="11">
    <source>
        <dbReference type="Proteomes" id="UP001385951"/>
    </source>
</evidence>
<dbReference type="FunFam" id="3.90.430.10:FF:000001">
    <property type="entry name" value="Copper fist DNA-binding protein"/>
    <property type="match status" value="1"/>
</dbReference>
<feature type="region of interest" description="Disordered" evidence="8">
    <location>
        <begin position="241"/>
        <end position="263"/>
    </location>
</feature>
<evidence type="ECO:0000256" key="2">
    <source>
        <dbReference type="ARBA" id="ARBA00022723"/>
    </source>
</evidence>
<keyword evidence="2" id="KW-0479">Metal-binding</keyword>
<evidence type="ECO:0000313" key="10">
    <source>
        <dbReference type="EMBL" id="KAK7683596.1"/>
    </source>
</evidence>
<dbReference type="InterPro" id="IPR001083">
    <property type="entry name" value="Cu_fist_DNA-bd_dom"/>
</dbReference>
<dbReference type="GO" id="GO:0005634">
    <property type="term" value="C:nucleus"/>
    <property type="evidence" value="ECO:0007669"/>
    <property type="project" value="UniProtKB-SubCell"/>
</dbReference>
<keyword evidence="4" id="KW-0186">Copper</keyword>
<dbReference type="GO" id="GO:0006878">
    <property type="term" value="P:intracellular copper ion homeostasis"/>
    <property type="evidence" value="ECO:0007669"/>
    <property type="project" value="TreeGrafter"/>
</dbReference>
<dbReference type="PROSITE" id="PS50073">
    <property type="entry name" value="COPPER_FIST_2"/>
    <property type="match status" value="1"/>
</dbReference>
<dbReference type="Proteomes" id="UP001385951">
    <property type="component" value="Unassembled WGS sequence"/>
</dbReference>
<organism evidence="10 11">
    <name type="scientific">Cerrena zonata</name>
    <dbReference type="NCBI Taxonomy" id="2478898"/>
    <lineage>
        <taxon>Eukaryota</taxon>
        <taxon>Fungi</taxon>
        <taxon>Dikarya</taxon>
        <taxon>Basidiomycota</taxon>
        <taxon>Agaricomycotina</taxon>
        <taxon>Agaricomycetes</taxon>
        <taxon>Polyporales</taxon>
        <taxon>Cerrenaceae</taxon>
        <taxon>Cerrena</taxon>
    </lineage>
</organism>
<dbReference type="GO" id="GO:0000981">
    <property type="term" value="F:DNA-binding transcription factor activity, RNA polymerase II-specific"/>
    <property type="evidence" value="ECO:0007669"/>
    <property type="project" value="TreeGrafter"/>
</dbReference>
<feature type="compositionally biased region" description="Low complexity" evidence="8">
    <location>
        <begin position="198"/>
        <end position="213"/>
    </location>
</feature>
<dbReference type="AlphaFoldDB" id="A0AAW0G1T2"/>
<dbReference type="EMBL" id="JASBNA010000030">
    <property type="protein sequence ID" value="KAK7683596.1"/>
    <property type="molecule type" value="Genomic_DNA"/>
</dbReference>
<evidence type="ECO:0000256" key="4">
    <source>
        <dbReference type="ARBA" id="ARBA00023008"/>
    </source>
</evidence>
<dbReference type="SUPFAM" id="SSF57879">
    <property type="entry name" value="Zinc domain conserved in yeast copper-regulated transcription factors"/>
    <property type="match status" value="1"/>
</dbReference>
<dbReference type="SMART" id="SM01090">
    <property type="entry name" value="Copper-fist"/>
    <property type="match status" value="1"/>
</dbReference>
<evidence type="ECO:0000256" key="6">
    <source>
        <dbReference type="ARBA" id="ARBA00023163"/>
    </source>
</evidence>
<dbReference type="InterPro" id="IPR051763">
    <property type="entry name" value="Copper_Homeo_Regul"/>
</dbReference>
<name>A0AAW0G1T2_9APHY</name>
<evidence type="ECO:0000256" key="5">
    <source>
        <dbReference type="ARBA" id="ARBA00023015"/>
    </source>
</evidence>
<protein>
    <recommendedName>
        <fullName evidence="9">Copper-fist domain-containing protein</fullName>
    </recommendedName>
</protein>
<reference evidence="10 11" key="1">
    <citation type="submission" date="2022-09" db="EMBL/GenBank/DDBJ databases">
        <authorList>
            <person name="Palmer J.M."/>
        </authorList>
    </citation>
    <scope>NUCLEOTIDE SEQUENCE [LARGE SCALE GENOMIC DNA]</scope>
    <source>
        <strain evidence="10 11">DSM 7382</strain>
    </source>
</reference>
<keyword evidence="5" id="KW-0805">Transcription regulation</keyword>
<feature type="domain" description="Copper-fist" evidence="9">
    <location>
        <begin position="1"/>
        <end position="40"/>
    </location>
</feature>
<dbReference type="PROSITE" id="PS01119">
    <property type="entry name" value="COPPER_FIST_1"/>
    <property type="match status" value="1"/>
</dbReference>
<dbReference type="Gene3D" id="3.90.430.10">
    <property type="entry name" value="Copper fist DNA-binding domain"/>
    <property type="match status" value="1"/>
</dbReference>
<comment type="caution">
    <text evidence="10">The sequence shown here is derived from an EMBL/GenBank/DDBJ whole genome shotgun (WGS) entry which is preliminary data.</text>
</comment>
<evidence type="ECO:0000256" key="3">
    <source>
        <dbReference type="ARBA" id="ARBA00022833"/>
    </source>
</evidence>
<dbReference type="PANTHER" id="PTHR28088:SF5">
    <property type="entry name" value="TRANSCRIPTIONAL ACTIVATOR HAA1-RELATED"/>
    <property type="match status" value="1"/>
</dbReference>
<proteinExistence type="predicted"/>
<dbReference type="GO" id="GO:0000978">
    <property type="term" value="F:RNA polymerase II cis-regulatory region sequence-specific DNA binding"/>
    <property type="evidence" value="ECO:0007669"/>
    <property type="project" value="TreeGrafter"/>
</dbReference>
<comment type="subcellular location">
    <subcellularLocation>
        <location evidence="1">Nucleus</location>
    </subcellularLocation>
</comment>
<feature type="compositionally biased region" description="Polar residues" evidence="8">
    <location>
        <begin position="406"/>
        <end position="415"/>
    </location>
</feature>
<dbReference type="PANTHER" id="PTHR28088">
    <property type="entry name" value="TRANSCRIPTIONAL ACTIVATOR HAA1-RELATED"/>
    <property type="match status" value="1"/>
</dbReference>
<feature type="region of interest" description="Disordered" evidence="8">
    <location>
        <begin position="494"/>
        <end position="583"/>
    </location>
</feature>
<dbReference type="Pfam" id="PF00649">
    <property type="entry name" value="Copper-fist"/>
    <property type="match status" value="1"/>
</dbReference>
<dbReference type="GO" id="GO:0006879">
    <property type="term" value="P:intracellular iron ion homeostasis"/>
    <property type="evidence" value="ECO:0007669"/>
    <property type="project" value="TreeGrafter"/>
</dbReference>
<feature type="region of interest" description="Disordered" evidence="8">
    <location>
        <begin position="376"/>
        <end position="415"/>
    </location>
</feature>
<dbReference type="PRINTS" id="PR00617">
    <property type="entry name" value="COPPERFIST"/>
</dbReference>
<evidence type="ECO:0000256" key="1">
    <source>
        <dbReference type="ARBA" id="ARBA00004123"/>
    </source>
</evidence>
<feature type="compositionally biased region" description="Low complexity" evidence="8">
    <location>
        <begin position="616"/>
        <end position="631"/>
    </location>
</feature>
<sequence length="657" mass="69501">MVFVGDKKYACETCIKGHRSSTCKHTDRPLFEIKKKGRPVTQCEHCRELRKTRQVHVKCVCEHKDDVGEGPSRGAPKVPVSAAFPAGLSREAMEASVATQLYSEGSDSERSSALSTSGCNCQSIGSCNCCTPRVPVSRRLSKTQARRTPAQAEGNTIQPDDELAAPVSRPAGLVDLANTGGHRPVLPRPSSQRPPSPTSTSSSAHRASPSSHPSPHPPRHHNHNLYSPYGRAYEYAHGVEASGPAYHPSSTESSVHEPSPTSMSNGMFDRPDDTAWADLGPSFFENSMGSSGPNLCSCGPNCSCPACVIHRGPTFDSTAPYDACNNPGACFACANCGLFNPNLPTSPAALSNDQLAQLEFPEHIDDWLRQLSSMLDNAPGASEQPQQQQQQSQQQYTQTQQPSNAPPTDTQQSMPFNPALWQSYALWSNLQNQAAQASPAPEECCGGRCKCPAGMCLCAADCCGCCQGCQCPECSHEEGDRTVTFAVSGERQSCCGPSNHGHHRRRSPPSGGAGGSGSGSTSYGQGGQGHNVASSSSSHSQSGYFGQWSDPSLTTHRATVSRASSTSSRTSGSVASHSPTSSEYDYAAADPQVLSSCCSGLQNISTSGSPQPPAQIPSSSSSVPAAYDRSSPTFSDPSTQFRTLSSQPDGYDIFYSS</sequence>
<feature type="compositionally biased region" description="Polar residues" evidence="8">
    <location>
        <begin position="632"/>
        <end position="648"/>
    </location>
</feature>
<gene>
    <name evidence="10" type="ORF">QCA50_013434</name>
</gene>
<keyword evidence="3" id="KW-0862">Zinc</keyword>
<feature type="compositionally biased region" description="Low complexity" evidence="8">
    <location>
        <begin position="384"/>
        <end position="403"/>
    </location>
</feature>
<evidence type="ECO:0000256" key="7">
    <source>
        <dbReference type="ARBA" id="ARBA00023242"/>
    </source>
</evidence>
<feature type="compositionally biased region" description="Low complexity" evidence="8">
    <location>
        <begin position="554"/>
        <end position="578"/>
    </location>
</feature>
<dbReference type="GO" id="GO:0045944">
    <property type="term" value="P:positive regulation of transcription by RNA polymerase II"/>
    <property type="evidence" value="ECO:0007669"/>
    <property type="project" value="TreeGrafter"/>
</dbReference>
<feature type="compositionally biased region" description="Gly residues" evidence="8">
    <location>
        <begin position="511"/>
        <end position="529"/>
    </location>
</feature>
<keyword evidence="6" id="KW-0804">Transcription</keyword>
<evidence type="ECO:0000256" key="8">
    <source>
        <dbReference type="SAM" id="MobiDB-lite"/>
    </source>
</evidence>
<keyword evidence="7" id="KW-0539">Nucleus</keyword>